<evidence type="ECO:0000313" key="2">
    <source>
        <dbReference type="Proteomes" id="UP001243375"/>
    </source>
</evidence>
<organism evidence="1 2">
    <name type="scientific">Naganishia vaughanmartiniae</name>
    <dbReference type="NCBI Taxonomy" id="1424756"/>
    <lineage>
        <taxon>Eukaryota</taxon>
        <taxon>Fungi</taxon>
        <taxon>Dikarya</taxon>
        <taxon>Basidiomycota</taxon>
        <taxon>Agaricomycotina</taxon>
        <taxon>Tremellomycetes</taxon>
        <taxon>Filobasidiales</taxon>
        <taxon>Filobasidiaceae</taxon>
        <taxon>Naganishia</taxon>
    </lineage>
</organism>
<keyword evidence="2" id="KW-1185">Reference proteome</keyword>
<accession>A0ACC2X925</accession>
<reference evidence="1" key="1">
    <citation type="submission" date="2023-04" db="EMBL/GenBank/DDBJ databases">
        <title>Draft Genome sequencing of Naganishia species isolated from polar environments using Oxford Nanopore Technology.</title>
        <authorList>
            <person name="Leo P."/>
            <person name="Venkateswaran K."/>
        </authorList>
    </citation>
    <scope>NUCLEOTIDE SEQUENCE</scope>
    <source>
        <strain evidence="1">MNA-CCFEE 5425</strain>
    </source>
</reference>
<dbReference type="Proteomes" id="UP001243375">
    <property type="component" value="Unassembled WGS sequence"/>
</dbReference>
<dbReference type="EMBL" id="JASBWU010000007">
    <property type="protein sequence ID" value="KAJ9120095.1"/>
    <property type="molecule type" value="Genomic_DNA"/>
</dbReference>
<protein>
    <submittedName>
        <fullName evidence="1">Uncharacterized protein</fullName>
    </submittedName>
</protein>
<sequence>MTDRKAQRLTKPEEYAELLDQFDTFLFDCDGVIWTGPTLVPGMTDVLTMLRSKGKNILFVTNNAKKSREMYKKAFDSFGIQASVLNDSLESVIQDEIFGSAYASAIYLSKILKFPADKKVYVIGEEGIEQELKSVGIQFTGGTDPEDRVFIPSGDYSAIKNDSSIGAVLCGFDMYVNYKKYAKAHTYITNNPGCEFILTNADPTYPAGGAFYPGSGSMSAPLRFSTKKTPTIIGKPHKHMMETILAAHDFNPERTIMIGDNLETDILFGINSNITTLLVLTGVTHEAHLSGENKSDTVPDYVVQSMGDFAVLAEKK</sequence>
<evidence type="ECO:0000313" key="1">
    <source>
        <dbReference type="EMBL" id="KAJ9120095.1"/>
    </source>
</evidence>
<comment type="caution">
    <text evidence="1">The sequence shown here is derived from an EMBL/GenBank/DDBJ whole genome shotgun (WGS) entry which is preliminary data.</text>
</comment>
<gene>
    <name evidence="1" type="ORF">QFC22_002993</name>
</gene>
<proteinExistence type="predicted"/>
<name>A0ACC2X925_9TREE</name>